<protein>
    <recommendedName>
        <fullName evidence="4">Bulb-type lectin domain-containing protein</fullName>
    </recommendedName>
</protein>
<dbReference type="SMART" id="SM00108">
    <property type="entry name" value="B_lectin"/>
    <property type="match status" value="1"/>
</dbReference>
<dbReference type="InterPro" id="IPR001480">
    <property type="entry name" value="Bulb-type_lectin_dom"/>
</dbReference>
<sequence length="297" mass="33760">MCSSFFSSILSFLTIRTLLIPSPAANPSTATKNLYLNWVTLFLVSFLGKFSSKILRWHVVQHRECLRTHACLGCKPRRPCSDPSSSELKLSKDGNLVLLNQSKSIIWSTNANFTSTTTVAVLLDSGNLVLKDGSDPSRVLWQSFDHPTNTWLPGGKLGLNKLNGENQHLVSWKNAEDPAPGLFYLELDPNEGGQYIILWNGTKNYWSSGPWNGKIFSGVPEMTSSYVYDFEYVNNGTENYFTYTVNSDDVISRFIMDYSGQIKQLTWVPSSNNWILFWSQPRAQCSLWTLRRFWQLQ</sequence>
<evidence type="ECO:0000313" key="6">
    <source>
        <dbReference type="Proteomes" id="UP000636800"/>
    </source>
</evidence>
<keyword evidence="6" id="KW-1185">Reference proteome</keyword>
<dbReference type="Gene3D" id="2.90.10.10">
    <property type="entry name" value="Bulb-type lectin domain"/>
    <property type="match status" value="1"/>
</dbReference>
<accession>A0A835UVE0</accession>
<reference evidence="5 6" key="1">
    <citation type="journal article" date="2020" name="Nat. Food">
        <title>A phased Vanilla planifolia genome enables genetic improvement of flavour and production.</title>
        <authorList>
            <person name="Hasing T."/>
            <person name="Tang H."/>
            <person name="Brym M."/>
            <person name="Khazi F."/>
            <person name="Huang T."/>
            <person name="Chambers A.H."/>
        </authorList>
    </citation>
    <scope>NUCLEOTIDE SEQUENCE [LARGE SCALE GENOMIC DNA]</scope>
    <source>
        <tissue evidence="5">Leaf</tissue>
    </source>
</reference>
<dbReference type="CDD" id="cd00028">
    <property type="entry name" value="B_lectin"/>
    <property type="match status" value="1"/>
</dbReference>
<proteinExistence type="predicted"/>
<dbReference type="OrthoDB" id="4062651at2759"/>
<dbReference type="Pfam" id="PF00954">
    <property type="entry name" value="S_locus_glycop"/>
    <property type="match status" value="1"/>
</dbReference>
<name>A0A835UVE0_VANPL</name>
<dbReference type="GO" id="GO:0051707">
    <property type="term" value="P:response to other organism"/>
    <property type="evidence" value="ECO:0007669"/>
    <property type="project" value="UniProtKB-ARBA"/>
</dbReference>
<evidence type="ECO:0000256" key="3">
    <source>
        <dbReference type="SAM" id="SignalP"/>
    </source>
</evidence>
<dbReference type="AlphaFoldDB" id="A0A835UVE0"/>
<dbReference type="InterPro" id="IPR036426">
    <property type="entry name" value="Bulb-type_lectin_dom_sf"/>
</dbReference>
<feature type="signal peptide" evidence="3">
    <location>
        <begin position="1"/>
        <end position="24"/>
    </location>
</feature>
<comment type="caution">
    <text evidence="5">The sequence shown here is derived from an EMBL/GenBank/DDBJ whole genome shotgun (WGS) entry which is preliminary data.</text>
</comment>
<organism evidence="5 6">
    <name type="scientific">Vanilla planifolia</name>
    <name type="common">Vanilla</name>
    <dbReference type="NCBI Taxonomy" id="51239"/>
    <lineage>
        <taxon>Eukaryota</taxon>
        <taxon>Viridiplantae</taxon>
        <taxon>Streptophyta</taxon>
        <taxon>Embryophyta</taxon>
        <taxon>Tracheophyta</taxon>
        <taxon>Spermatophyta</taxon>
        <taxon>Magnoliopsida</taxon>
        <taxon>Liliopsida</taxon>
        <taxon>Asparagales</taxon>
        <taxon>Orchidaceae</taxon>
        <taxon>Vanilloideae</taxon>
        <taxon>Vanilleae</taxon>
        <taxon>Vanilla</taxon>
    </lineage>
</organism>
<keyword evidence="1 3" id="KW-0732">Signal</keyword>
<evidence type="ECO:0000256" key="2">
    <source>
        <dbReference type="ARBA" id="ARBA00023157"/>
    </source>
</evidence>
<dbReference type="PROSITE" id="PS50927">
    <property type="entry name" value="BULB_LECTIN"/>
    <property type="match status" value="1"/>
</dbReference>
<dbReference type="GO" id="GO:0048544">
    <property type="term" value="P:recognition of pollen"/>
    <property type="evidence" value="ECO:0007669"/>
    <property type="project" value="InterPro"/>
</dbReference>
<evidence type="ECO:0000256" key="1">
    <source>
        <dbReference type="ARBA" id="ARBA00022729"/>
    </source>
</evidence>
<feature type="domain" description="Bulb-type lectin" evidence="4">
    <location>
        <begin position="3"/>
        <end position="143"/>
    </location>
</feature>
<gene>
    <name evidence="5" type="ORF">HPP92_014105</name>
</gene>
<keyword evidence="2" id="KW-1015">Disulfide bond</keyword>
<dbReference type="SUPFAM" id="SSF51110">
    <property type="entry name" value="alpha-D-mannose-specific plant lectins"/>
    <property type="match status" value="1"/>
</dbReference>
<dbReference type="Proteomes" id="UP000636800">
    <property type="component" value="Chromosome 6"/>
</dbReference>
<dbReference type="PANTHER" id="PTHR32444:SF247">
    <property type="entry name" value="OS01G0958200 PROTEIN"/>
    <property type="match status" value="1"/>
</dbReference>
<feature type="chain" id="PRO_5032745480" description="Bulb-type lectin domain-containing protein" evidence="3">
    <location>
        <begin position="25"/>
        <end position="297"/>
    </location>
</feature>
<dbReference type="PANTHER" id="PTHR32444">
    <property type="entry name" value="BULB-TYPE LECTIN DOMAIN-CONTAINING PROTEIN"/>
    <property type="match status" value="1"/>
</dbReference>
<dbReference type="InterPro" id="IPR000858">
    <property type="entry name" value="S_locus_glycoprot_dom"/>
</dbReference>
<dbReference type="Pfam" id="PF01453">
    <property type="entry name" value="B_lectin"/>
    <property type="match status" value="1"/>
</dbReference>
<evidence type="ECO:0000259" key="4">
    <source>
        <dbReference type="PROSITE" id="PS50927"/>
    </source>
</evidence>
<evidence type="ECO:0000313" key="5">
    <source>
        <dbReference type="EMBL" id="KAG0477264.1"/>
    </source>
</evidence>
<dbReference type="EMBL" id="JADCNL010000006">
    <property type="protein sequence ID" value="KAG0477264.1"/>
    <property type="molecule type" value="Genomic_DNA"/>
</dbReference>